<keyword evidence="3" id="KW-1185">Reference proteome</keyword>
<sequence>AVEFTPRDDPFLPSLLTFLGVYLGLLFDSTRNPAYIEEAVATLRRAVTFTPVNAETLDSLGTVLLSLSQHTRALTDVEEAISVLQAAVKVSPVGHGPAKTLGDALRFRFEITGRLSDINESITAHRCALGVEAGDLLLSTKLSSLGKALARRFEHTSDLSDLEEGVISLQRAVELTPDSHEDLPRHLCSLGMLLELHFRRTGDLSDVAEAISAHQRGVDATPEGHPGLYIQLDNLAHALCQQWHVTRDPADIHAAVHLSRRALELALKWGVDPSRILGNLGVSLERRWDATGQLSDLDESISVKERAIELTPKGDSQMPHRLYNLGLGWRARFDATGDITDITKAISSLKQAVRGISDDYDRLEGAQAWVGCLKAMAPRSQDILVALDTTLDLLGKVTGGFEHTIRTRHIRLEGSATRALEAASIACNLGRVDKALEWLEQGRCLVWSQVNHLRTPLGSLHISSPGLAEKVIEVSRRLENISLSREHSHIDMPLRQKISLQEEARVHLDLAKQWEELLRQARAIPGFESFLLPAKCATLLQNLPASGTTVIINVYKGQCDGIALRAGSDEPLHIFLPDFSEQKAKQYQRDLRLQLKTRELRISGEDLGVDGERTARAMGSYRGTRGTPIRRILLGLWTDVVSPILRRLDILVCSFASCPRIWWCPTGPLSFLPLHAAGIYVPGLESESVLDYVVSSYTPTISALTEHVFKDHGIEERVSGLFLTSQPNAPGVSKIPGTTTEVRSIYENAVKNGIRALKVEGGDLTVHECLSHLEEFSSVHLACHGYQNREDSLKSKFRFHNGTLDLATILQKDLKNADLAFLSACETGTGDERLSDEVVHLASGMLATGYQRVVATMWSIGDSTAQEVASDFYDYLWRDREPGSGSGFDGSQSAYALHHAIQKLRGERGDTDGDILAWAPFIHFGY</sequence>
<dbReference type="Proteomes" id="UP000298030">
    <property type="component" value="Unassembled WGS sequence"/>
</dbReference>
<organism evidence="2 3">
    <name type="scientific">Coprinellus micaceus</name>
    <name type="common">Glistening ink-cap mushroom</name>
    <name type="synonym">Coprinus micaceus</name>
    <dbReference type="NCBI Taxonomy" id="71717"/>
    <lineage>
        <taxon>Eukaryota</taxon>
        <taxon>Fungi</taxon>
        <taxon>Dikarya</taxon>
        <taxon>Basidiomycota</taxon>
        <taxon>Agaricomycotina</taxon>
        <taxon>Agaricomycetes</taxon>
        <taxon>Agaricomycetidae</taxon>
        <taxon>Agaricales</taxon>
        <taxon>Agaricineae</taxon>
        <taxon>Psathyrellaceae</taxon>
        <taxon>Coprinellus</taxon>
    </lineage>
</organism>
<dbReference type="SUPFAM" id="SSF48452">
    <property type="entry name" value="TPR-like"/>
    <property type="match status" value="1"/>
</dbReference>
<feature type="domain" description="CHAT" evidence="1">
    <location>
        <begin position="636"/>
        <end position="925"/>
    </location>
</feature>
<name>A0A4Y7T747_COPMI</name>
<feature type="non-terminal residue" evidence="2">
    <location>
        <position position="926"/>
    </location>
</feature>
<dbReference type="EMBL" id="QPFP01000025">
    <property type="protein sequence ID" value="TEB29811.1"/>
    <property type="molecule type" value="Genomic_DNA"/>
</dbReference>
<dbReference type="Pfam" id="PF12770">
    <property type="entry name" value="CHAT"/>
    <property type="match status" value="1"/>
</dbReference>
<evidence type="ECO:0000259" key="1">
    <source>
        <dbReference type="Pfam" id="PF12770"/>
    </source>
</evidence>
<dbReference type="OrthoDB" id="9991317at2759"/>
<accession>A0A4Y7T747</accession>
<dbReference type="InterPro" id="IPR024983">
    <property type="entry name" value="CHAT_dom"/>
</dbReference>
<comment type="caution">
    <text evidence="2">The sequence shown here is derived from an EMBL/GenBank/DDBJ whole genome shotgun (WGS) entry which is preliminary data.</text>
</comment>
<dbReference type="PANTHER" id="PTHR19959:SF119">
    <property type="entry name" value="FUNGAL LIPASE-LIKE DOMAIN-CONTAINING PROTEIN"/>
    <property type="match status" value="1"/>
</dbReference>
<feature type="non-terminal residue" evidence="2">
    <location>
        <position position="1"/>
    </location>
</feature>
<proteinExistence type="predicted"/>
<gene>
    <name evidence="2" type="ORF">FA13DRAFT_1598421</name>
</gene>
<dbReference type="InterPro" id="IPR011990">
    <property type="entry name" value="TPR-like_helical_dom_sf"/>
</dbReference>
<reference evidence="2 3" key="1">
    <citation type="journal article" date="2019" name="Nat. Ecol. Evol.">
        <title>Megaphylogeny resolves global patterns of mushroom evolution.</title>
        <authorList>
            <person name="Varga T."/>
            <person name="Krizsan K."/>
            <person name="Foldi C."/>
            <person name="Dima B."/>
            <person name="Sanchez-Garcia M."/>
            <person name="Sanchez-Ramirez S."/>
            <person name="Szollosi G.J."/>
            <person name="Szarkandi J.G."/>
            <person name="Papp V."/>
            <person name="Albert L."/>
            <person name="Andreopoulos W."/>
            <person name="Angelini C."/>
            <person name="Antonin V."/>
            <person name="Barry K.W."/>
            <person name="Bougher N.L."/>
            <person name="Buchanan P."/>
            <person name="Buyck B."/>
            <person name="Bense V."/>
            <person name="Catcheside P."/>
            <person name="Chovatia M."/>
            <person name="Cooper J."/>
            <person name="Damon W."/>
            <person name="Desjardin D."/>
            <person name="Finy P."/>
            <person name="Geml J."/>
            <person name="Haridas S."/>
            <person name="Hughes K."/>
            <person name="Justo A."/>
            <person name="Karasinski D."/>
            <person name="Kautmanova I."/>
            <person name="Kiss B."/>
            <person name="Kocsube S."/>
            <person name="Kotiranta H."/>
            <person name="LaButti K.M."/>
            <person name="Lechner B.E."/>
            <person name="Liimatainen K."/>
            <person name="Lipzen A."/>
            <person name="Lukacs Z."/>
            <person name="Mihaltcheva S."/>
            <person name="Morgado L.N."/>
            <person name="Niskanen T."/>
            <person name="Noordeloos M.E."/>
            <person name="Ohm R.A."/>
            <person name="Ortiz-Santana B."/>
            <person name="Ovrebo C."/>
            <person name="Racz N."/>
            <person name="Riley R."/>
            <person name="Savchenko A."/>
            <person name="Shiryaev A."/>
            <person name="Soop K."/>
            <person name="Spirin V."/>
            <person name="Szebenyi C."/>
            <person name="Tomsovsky M."/>
            <person name="Tulloss R.E."/>
            <person name="Uehling J."/>
            <person name="Grigoriev I.V."/>
            <person name="Vagvolgyi C."/>
            <person name="Papp T."/>
            <person name="Martin F.M."/>
            <person name="Miettinen O."/>
            <person name="Hibbett D.S."/>
            <person name="Nagy L.G."/>
        </authorList>
    </citation>
    <scope>NUCLEOTIDE SEQUENCE [LARGE SCALE GENOMIC DNA]</scope>
    <source>
        <strain evidence="2 3">FP101781</strain>
    </source>
</reference>
<dbReference type="STRING" id="71717.A0A4Y7T747"/>
<evidence type="ECO:0000313" key="3">
    <source>
        <dbReference type="Proteomes" id="UP000298030"/>
    </source>
</evidence>
<protein>
    <recommendedName>
        <fullName evidence="1">CHAT domain-containing protein</fullName>
    </recommendedName>
</protein>
<dbReference type="Gene3D" id="1.25.40.10">
    <property type="entry name" value="Tetratricopeptide repeat domain"/>
    <property type="match status" value="1"/>
</dbReference>
<dbReference type="AlphaFoldDB" id="A0A4Y7T747"/>
<dbReference type="PANTHER" id="PTHR19959">
    <property type="entry name" value="KINESIN LIGHT CHAIN"/>
    <property type="match status" value="1"/>
</dbReference>
<dbReference type="SUPFAM" id="SSF81901">
    <property type="entry name" value="HCP-like"/>
    <property type="match status" value="1"/>
</dbReference>
<evidence type="ECO:0000313" key="2">
    <source>
        <dbReference type="EMBL" id="TEB29811.1"/>
    </source>
</evidence>